<protein>
    <recommendedName>
        <fullName evidence="2 6">GTPase Era</fullName>
    </recommendedName>
</protein>
<evidence type="ECO:0000256" key="7">
    <source>
        <dbReference type="PROSITE-ProRule" id="PRU01050"/>
    </source>
</evidence>
<accession>A0AA97F4Q3</accession>
<evidence type="ECO:0000256" key="3">
    <source>
        <dbReference type="ARBA" id="ARBA00022741"/>
    </source>
</evidence>
<keyword evidence="5 6" id="KW-0342">GTP-binding</keyword>
<dbReference type="InterPro" id="IPR005662">
    <property type="entry name" value="GTPase_Era-like"/>
</dbReference>
<dbReference type="InterPro" id="IPR006073">
    <property type="entry name" value="GTP-bd"/>
</dbReference>
<dbReference type="InterPro" id="IPR009019">
    <property type="entry name" value="KH_sf_prok-type"/>
</dbReference>
<dbReference type="SUPFAM" id="SSF52540">
    <property type="entry name" value="P-loop containing nucleoside triphosphate hydrolases"/>
    <property type="match status" value="1"/>
</dbReference>
<dbReference type="HAMAP" id="MF_00367">
    <property type="entry name" value="GTPase_Era"/>
    <property type="match status" value="1"/>
</dbReference>
<dbReference type="GO" id="GO:0070181">
    <property type="term" value="F:small ribosomal subunit rRNA binding"/>
    <property type="evidence" value="ECO:0007669"/>
    <property type="project" value="UniProtKB-UniRule"/>
</dbReference>
<dbReference type="CDD" id="cd22534">
    <property type="entry name" value="KH-II_Era"/>
    <property type="match status" value="1"/>
</dbReference>
<keyword evidence="6" id="KW-0472">Membrane</keyword>
<keyword evidence="6" id="KW-1003">Cell membrane</keyword>
<dbReference type="CDD" id="cd04163">
    <property type="entry name" value="Era"/>
    <property type="match status" value="1"/>
</dbReference>
<evidence type="ECO:0000313" key="12">
    <source>
        <dbReference type="Proteomes" id="UP001302429"/>
    </source>
</evidence>
<dbReference type="PROSITE" id="PS50823">
    <property type="entry name" value="KH_TYPE_2"/>
    <property type="match status" value="1"/>
</dbReference>
<reference evidence="11 12" key="1">
    <citation type="submission" date="2023-10" db="EMBL/GenBank/DDBJ databases">
        <title>Complete genome sequence of a Sphingomonadaceae bacterium.</title>
        <authorList>
            <person name="Yan C."/>
        </authorList>
    </citation>
    <scope>NUCLEOTIDE SEQUENCE [LARGE SCALE GENOMIC DNA]</scope>
    <source>
        <strain evidence="11 12">SCSIO 66989</strain>
    </source>
</reference>
<keyword evidence="4 6" id="KW-0694">RNA-binding</keyword>
<dbReference type="PANTHER" id="PTHR42698:SF1">
    <property type="entry name" value="GTPASE ERA, MITOCHONDRIAL"/>
    <property type="match status" value="1"/>
</dbReference>
<dbReference type="GO" id="GO:0005886">
    <property type="term" value="C:plasma membrane"/>
    <property type="evidence" value="ECO:0007669"/>
    <property type="project" value="UniProtKB-SubCell"/>
</dbReference>
<feature type="domain" description="KH type-2" evidence="9">
    <location>
        <begin position="206"/>
        <end position="283"/>
    </location>
</feature>
<keyword evidence="6" id="KW-0963">Cytoplasm</keyword>
<feature type="region of interest" description="G5" evidence="7">
    <location>
        <begin position="154"/>
        <end position="156"/>
    </location>
</feature>
<keyword evidence="3 6" id="KW-0547">Nucleotide-binding</keyword>
<feature type="region of interest" description="G1" evidence="7">
    <location>
        <begin position="16"/>
        <end position="23"/>
    </location>
</feature>
<dbReference type="GO" id="GO:0003924">
    <property type="term" value="F:GTPase activity"/>
    <property type="evidence" value="ECO:0007669"/>
    <property type="project" value="UniProtKB-UniRule"/>
</dbReference>
<comment type="function">
    <text evidence="6">An essential GTPase that binds both GDP and GTP, with rapid nucleotide exchange. Plays a role in 16S rRNA processing and 30S ribosomal subunit biogenesis and possibly also in cell cycle regulation and energy metabolism.</text>
</comment>
<evidence type="ECO:0000256" key="6">
    <source>
        <dbReference type="HAMAP-Rule" id="MF_00367"/>
    </source>
</evidence>
<evidence type="ECO:0000256" key="2">
    <source>
        <dbReference type="ARBA" id="ARBA00020484"/>
    </source>
</evidence>
<dbReference type="Pfam" id="PF07650">
    <property type="entry name" value="KH_2"/>
    <property type="match status" value="1"/>
</dbReference>
<evidence type="ECO:0000256" key="8">
    <source>
        <dbReference type="RuleBase" id="RU003761"/>
    </source>
</evidence>
<keyword evidence="6" id="KW-0699">rRNA-binding</keyword>
<dbReference type="PANTHER" id="PTHR42698">
    <property type="entry name" value="GTPASE ERA"/>
    <property type="match status" value="1"/>
</dbReference>
<dbReference type="GO" id="GO:0005525">
    <property type="term" value="F:GTP binding"/>
    <property type="evidence" value="ECO:0007669"/>
    <property type="project" value="UniProtKB-UniRule"/>
</dbReference>
<dbReference type="InterPro" id="IPR004044">
    <property type="entry name" value="KH_dom_type_2"/>
</dbReference>
<feature type="binding site" evidence="6">
    <location>
        <begin position="16"/>
        <end position="23"/>
    </location>
    <ligand>
        <name>GTP</name>
        <dbReference type="ChEBI" id="CHEBI:37565"/>
    </ligand>
</feature>
<evidence type="ECO:0000259" key="10">
    <source>
        <dbReference type="PROSITE" id="PS51713"/>
    </source>
</evidence>
<keyword evidence="6" id="KW-0690">Ribosome biogenesis</keyword>
<dbReference type="Pfam" id="PF01926">
    <property type="entry name" value="MMR_HSR1"/>
    <property type="match status" value="1"/>
</dbReference>
<feature type="binding site" evidence="6">
    <location>
        <begin position="125"/>
        <end position="128"/>
    </location>
    <ligand>
        <name>GTP</name>
        <dbReference type="ChEBI" id="CHEBI:37565"/>
    </ligand>
</feature>
<gene>
    <name evidence="6 11" type="primary">era</name>
    <name evidence="11" type="ORF">RB602_08960</name>
</gene>
<feature type="binding site" evidence="6">
    <location>
        <begin position="63"/>
        <end position="67"/>
    </location>
    <ligand>
        <name>GTP</name>
        <dbReference type="ChEBI" id="CHEBI:37565"/>
    </ligand>
</feature>
<dbReference type="EMBL" id="CP136594">
    <property type="protein sequence ID" value="WOE73993.1"/>
    <property type="molecule type" value="Genomic_DNA"/>
</dbReference>
<dbReference type="PROSITE" id="PS51713">
    <property type="entry name" value="G_ERA"/>
    <property type="match status" value="1"/>
</dbReference>
<keyword evidence="12" id="KW-1185">Reference proteome</keyword>
<dbReference type="NCBIfam" id="TIGR00231">
    <property type="entry name" value="small_GTP"/>
    <property type="match status" value="1"/>
</dbReference>
<dbReference type="InterPro" id="IPR027417">
    <property type="entry name" value="P-loop_NTPase"/>
</dbReference>
<evidence type="ECO:0000256" key="4">
    <source>
        <dbReference type="ARBA" id="ARBA00022884"/>
    </source>
</evidence>
<dbReference type="Proteomes" id="UP001302429">
    <property type="component" value="Chromosome"/>
</dbReference>
<feature type="region of interest" description="G2" evidence="7">
    <location>
        <begin position="42"/>
        <end position="46"/>
    </location>
</feature>
<dbReference type="SUPFAM" id="SSF54814">
    <property type="entry name" value="Prokaryotic type KH domain (KH-domain type II)"/>
    <property type="match status" value="1"/>
</dbReference>
<proteinExistence type="inferred from homology"/>
<dbReference type="AlphaFoldDB" id="A0AA97F4Q3"/>
<comment type="subcellular location">
    <subcellularLocation>
        <location evidence="6">Cytoplasm</location>
    </subcellularLocation>
    <subcellularLocation>
        <location evidence="6">Cell membrane</location>
        <topology evidence="6">Peripheral membrane protein</topology>
    </subcellularLocation>
</comment>
<dbReference type="KEGG" id="acoa:RB602_08960"/>
<evidence type="ECO:0000313" key="11">
    <source>
        <dbReference type="EMBL" id="WOE73993.1"/>
    </source>
</evidence>
<feature type="region of interest" description="G3" evidence="7">
    <location>
        <begin position="63"/>
        <end position="66"/>
    </location>
</feature>
<dbReference type="InterPro" id="IPR015946">
    <property type="entry name" value="KH_dom-like_a/b"/>
</dbReference>
<dbReference type="PRINTS" id="PR00326">
    <property type="entry name" value="GTP1OBG"/>
</dbReference>
<dbReference type="RefSeq" id="WP_317080224.1">
    <property type="nucleotide sequence ID" value="NZ_CP136594.1"/>
</dbReference>
<sequence length="301" mass="33412">MSDTMALRCGTVALIGAPNAGKSTLVNQLVGQKVAITSSKAQTTRTRMTGIALLGNTQAMILDTPGIFDGKDRMDRAMVAAARDSLEGADVVLVMRDASRKKHHPDERIMEFLTGYKGHVVLILNKVDRADKPQLLLLAEEMSAQIGAEETFFTNSLTGEGIDPLRDYLERTLPEGPWHYPEEQVSDVSQRLFAAEVTREQLYHQLHAELPYASVVVTEKYEERADGSLEIHQQILVERETQKAIILGKGGSRIKEIGAKARQELGGLIEAPVHLYLHVKVDPNWRDTKDVYSEIGLEWGQ</sequence>
<name>A0AA97F4Q3_9SPHN</name>
<dbReference type="GO" id="GO:0005829">
    <property type="term" value="C:cytosol"/>
    <property type="evidence" value="ECO:0007669"/>
    <property type="project" value="TreeGrafter"/>
</dbReference>
<comment type="subunit">
    <text evidence="6">Monomer.</text>
</comment>
<dbReference type="InterPro" id="IPR005225">
    <property type="entry name" value="Small_GTP-bd"/>
</dbReference>
<evidence type="ECO:0000259" key="9">
    <source>
        <dbReference type="PROSITE" id="PS50823"/>
    </source>
</evidence>
<dbReference type="Gene3D" id="3.30.300.20">
    <property type="match status" value="1"/>
</dbReference>
<dbReference type="Gene3D" id="3.40.50.300">
    <property type="entry name" value="P-loop containing nucleotide triphosphate hydrolases"/>
    <property type="match status" value="1"/>
</dbReference>
<evidence type="ECO:0000256" key="5">
    <source>
        <dbReference type="ARBA" id="ARBA00023134"/>
    </source>
</evidence>
<feature type="region of interest" description="G4" evidence="7">
    <location>
        <begin position="125"/>
        <end position="128"/>
    </location>
</feature>
<dbReference type="GO" id="GO:0043024">
    <property type="term" value="F:ribosomal small subunit binding"/>
    <property type="evidence" value="ECO:0007669"/>
    <property type="project" value="TreeGrafter"/>
</dbReference>
<dbReference type="InterPro" id="IPR030388">
    <property type="entry name" value="G_ERA_dom"/>
</dbReference>
<dbReference type="NCBIfam" id="NF000908">
    <property type="entry name" value="PRK00089.1"/>
    <property type="match status" value="1"/>
</dbReference>
<comment type="similarity">
    <text evidence="1 6 7 8">Belongs to the TRAFAC class TrmE-Era-EngA-EngB-Septin-like GTPase superfamily. Era GTPase family.</text>
</comment>
<evidence type="ECO:0000256" key="1">
    <source>
        <dbReference type="ARBA" id="ARBA00007921"/>
    </source>
</evidence>
<dbReference type="NCBIfam" id="TIGR00436">
    <property type="entry name" value="era"/>
    <property type="match status" value="1"/>
</dbReference>
<feature type="domain" description="Era-type G" evidence="10">
    <location>
        <begin position="8"/>
        <end position="175"/>
    </location>
</feature>
<organism evidence="11 12">
    <name type="scientific">Alterisphingorhabdus coralli</name>
    <dbReference type="NCBI Taxonomy" id="3071408"/>
    <lineage>
        <taxon>Bacteria</taxon>
        <taxon>Pseudomonadati</taxon>
        <taxon>Pseudomonadota</taxon>
        <taxon>Alphaproteobacteria</taxon>
        <taxon>Sphingomonadales</taxon>
        <taxon>Sphingomonadaceae</taxon>
        <taxon>Alterisphingorhabdus (ex Yan et al. 2024)</taxon>
    </lineage>
</organism>
<dbReference type="GO" id="GO:0000028">
    <property type="term" value="P:ribosomal small subunit assembly"/>
    <property type="evidence" value="ECO:0007669"/>
    <property type="project" value="TreeGrafter"/>
</dbReference>